<keyword evidence="13 15" id="KW-0131">Cell cycle</keyword>
<comment type="subcellular location">
    <subcellularLocation>
        <location evidence="15">Cytoplasm</location>
    </subcellularLocation>
    <subcellularLocation>
        <location evidence="1 15">Nucleus</location>
    </subcellularLocation>
    <text evidence="15">Localizes at sites of DNA damage at double-strand breaks (DSBs).</text>
</comment>
<dbReference type="GO" id="GO:0006325">
    <property type="term" value="P:chromatin organization"/>
    <property type="evidence" value="ECO:0007669"/>
    <property type="project" value="UniProtKB-UniRule"/>
</dbReference>
<keyword evidence="12 15" id="KW-0539">Nucleus</keyword>
<dbReference type="OrthoDB" id="538811at2759"/>
<dbReference type="PANTHER" id="PTHR15189">
    <property type="entry name" value="BRISC AND BRCA1-A COMPLEX MEMBER 2"/>
    <property type="match status" value="1"/>
</dbReference>
<keyword evidence="7 15" id="KW-0227">DNA damage</keyword>
<dbReference type="Pfam" id="PF06113">
    <property type="entry name" value="BRE"/>
    <property type="match status" value="1"/>
</dbReference>
<dbReference type="GO" id="GO:0070552">
    <property type="term" value="C:BRISC complex"/>
    <property type="evidence" value="ECO:0007669"/>
    <property type="project" value="UniProtKB-UniRule"/>
</dbReference>
<organism evidence="16 17">
    <name type="scientific">Paramuricea clavata</name>
    <name type="common">Red gorgonian</name>
    <name type="synonym">Violescent sea-whip</name>
    <dbReference type="NCBI Taxonomy" id="317549"/>
    <lineage>
        <taxon>Eukaryota</taxon>
        <taxon>Metazoa</taxon>
        <taxon>Cnidaria</taxon>
        <taxon>Anthozoa</taxon>
        <taxon>Octocorallia</taxon>
        <taxon>Malacalcyonacea</taxon>
        <taxon>Plexauridae</taxon>
        <taxon>Paramuricea</taxon>
    </lineage>
</organism>
<dbReference type="GO" id="GO:0006915">
    <property type="term" value="P:apoptotic process"/>
    <property type="evidence" value="ECO:0007669"/>
    <property type="project" value="UniProtKB-UniRule"/>
</dbReference>
<dbReference type="Proteomes" id="UP001152795">
    <property type="component" value="Unassembled WGS sequence"/>
</dbReference>
<comment type="function">
    <text evidence="15">May play a role in homeostasis or cellular differentiation in cells of neural, epithelial and germline origins. May also act as a death receptor-associated anti-apoptotic protein, which inhibits the mitochondrial apoptotic pathway.</text>
</comment>
<evidence type="ECO:0000256" key="9">
    <source>
        <dbReference type="ARBA" id="ARBA00022786"/>
    </source>
</evidence>
<evidence type="ECO:0000256" key="10">
    <source>
        <dbReference type="ARBA" id="ARBA00022853"/>
    </source>
</evidence>
<evidence type="ECO:0000256" key="12">
    <source>
        <dbReference type="ARBA" id="ARBA00023242"/>
    </source>
</evidence>
<dbReference type="GO" id="GO:0010212">
    <property type="term" value="P:response to ionizing radiation"/>
    <property type="evidence" value="ECO:0007669"/>
    <property type="project" value="UniProtKB-UniRule"/>
</dbReference>
<sequence length="217" mass="24869">MAGSLSSEIKKFALNILENGQIVTCMDQLRIDKLRSGSNVTKENNCDRFRLLIPYGGTTLKWEIVFNSDEPHFPPDVVFGDCEPDFEPNLEEIPSLQYWNPEDPNSLTAIVNELLEQYKQYQYDLIKTCSAKVAFEFESVRQLDTLANMEVYVHRGTQNSYQQANFLIKLPIDLARLPPYLINQNPGEDFIMLYVSYEGYNGSTVTPKVLLSPRVEK</sequence>
<proteinExistence type="inferred from homology"/>
<keyword evidence="5 15" id="KW-0053">Apoptosis</keyword>
<evidence type="ECO:0000313" key="17">
    <source>
        <dbReference type="Proteomes" id="UP001152795"/>
    </source>
</evidence>
<dbReference type="AlphaFoldDB" id="A0A7D9L3X8"/>
<dbReference type="GO" id="GO:0005737">
    <property type="term" value="C:cytoplasm"/>
    <property type="evidence" value="ECO:0007669"/>
    <property type="project" value="UniProtKB-SubCell"/>
</dbReference>
<dbReference type="GO" id="GO:0070531">
    <property type="term" value="C:BRCA1-A complex"/>
    <property type="evidence" value="ECO:0007669"/>
    <property type="project" value="UniProtKB-UniRule"/>
</dbReference>
<dbReference type="GO" id="GO:0007095">
    <property type="term" value="P:mitotic G2 DNA damage checkpoint signaling"/>
    <property type="evidence" value="ECO:0007669"/>
    <property type="project" value="UniProtKB-UniRule"/>
</dbReference>
<evidence type="ECO:0000256" key="14">
    <source>
        <dbReference type="ARBA" id="ARBA00025766"/>
    </source>
</evidence>
<evidence type="ECO:0000256" key="13">
    <source>
        <dbReference type="ARBA" id="ARBA00023306"/>
    </source>
</evidence>
<keyword evidence="11 15" id="KW-0234">DNA repair</keyword>
<dbReference type="GO" id="GO:0045739">
    <property type="term" value="P:positive regulation of DNA repair"/>
    <property type="evidence" value="ECO:0007669"/>
    <property type="project" value="UniProtKB-UniRule"/>
</dbReference>
<evidence type="ECO:0000256" key="8">
    <source>
        <dbReference type="ARBA" id="ARBA00022776"/>
    </source>
</evidence>
<evidence type="ECO:0000256" key="7">
    <source>
        <dbReference type="ARBA" id="ARBA00022763"/>
    </source>
</evidence>
<evidence type="ECO:0000256" key="11">
    <source>
        <dbReference type="ARBA" id="ARBA00023204"/>
    </source>
</evidence>
<evidence type="ECO:0000256" key="1">
    <source>
        <dbReference type="ARBA" id="ARBA00004123"/>
    </source>
</evidence>
<evidence type="ECO:0000313" key="16">
    <source>
        <dbReference type="EMBL" id="CAB4026666.1"/>
    </source>
</evidence>
<comment type="caution">
    <text evidence="16">The sequence shown here is derived from an EMBL/GenBank/DDBJ whole genome shotgun (WGS) entry which is preliminary data.</text>
</comment>
<comment type="subunit">
    <text evidence="15">Component of the ARISC complex. Component of the BRCA1-A complex. Component of the BRISC complex. Binds polyubiquitin.</text>
</comment>
<evidence type="ECO:0000256" key="15">
    <source>
        <dbReference type="RuleBase" id="RU368019"/>
    </source>
</evidence>
<evidence type="ECO:0000256" key="6">
    <source>
        <dbReference type="ARBA" id="ARBA00022737"/>
    </source>
</evidence>
<keyword evidence="6" id="KW-0677">Repeat</keyword>
<reference evidence="16" key="1">
    <citation type="submission" date="2020-04" db="EMBL/GenBank/DDBJ databases">
        <authorList>
            <person name="Alioto T."/>
            <person name="Alioto T."/>
            <person name="Gomez Garrido J."/>
        </authorList>
    </citation>
    <scope>NUCLEOTIDE SEQUENCE</scope>
    <source>
        <strain evidence="16">A484AB</strain>
    </source>
</reference>
<keyword evidence="9 15" id="KW-0833">Ubl conjugation pathway</keyword>
<comment type="similarity">
    <text evidence="14 15">Belongs to the BABAM2 family.</text>
</comment>
<dbReference type="InterPro" id="IPR010358">
    <property type="entry name" value="BRE"/>
</dbReference>
<dbReference type="EMBL" id="CACRXK020014333">
    <property type="protein sequence ID" value="CAB4026666.1"/>
    <property type="molecule type" value="Genomic_DNA"/>
</dbReference>
<evidence type="ECO:0000256" key="3">
    <source>
        <dbReference type="ARBA" id="ARBA00022490"/>
    </source>
</evidence>
<evidence type="ECO:0000256" key="5">
    <source>
        <dbReference type="ARBA" id="ARBA00022703"/>
    </source>
</evidence>
<keyword evidence="8 15" id="KW-0498">Mitosis</keyword>
<dbReference type="GO" id="GO:0006302">
    <property type="term" value="P:double-strand break repair"/>
    <property type="evidence" value="ECO:0007669"/>
    <property type="project" value="UniProtKB-UniRule"/>
</dbReference>
<keyword evidence="17" id="KW-1185">Reference proteome</keyword>
<keyword evidence="3 15" id="KW-0963">Cytoplasm</keyword>
<accession>A0A7D9L3X8</accession>
<evidence type="ECO:0000256" key="4">
    <source>
        <dbReference type="ARBA" id="ARBA00022618"/>
    </source>
</evidence>
<gene>
    <name evidence="16" type="ORF">PACLA_8A000559</name>
</gene>
<dbReference type="PANTHER" id="PTHR15189:SF7">
    <property type="entry name" value="BRISC AND BRCA1-A COMPLEX MEMBER 2"/>
    <property type="match status" value="1"/>
</dbReference>
<evidence type="ECO:0000256" key="2">
    <source>
        <dbReference type="ARBA" id="ARBA00019438"/>
    </source>
</evidence>
<protein>
    <recommendedName>
        <fullName evidence="2 15">BRISC and BRCA1-A complex member 2</fullName>
    </recommendedName>
</protein>
<keyword evidence="10 15" id="KW-0156">Chromatin regulator</keyword>
<keyword evidence="4 15" id="KW-0132">Cell division</keyword>
<dbReference type="GO" id="GO:0051301">
    <property type="term" value="P:cell division"/>
    <property type="evidence" value="ECO:0007669"/>
    <property type="project" value="UniProtKB-UniRule"/>
</dbReference>
<dbReference type="GO" id="GO:0031593">
    <property type="term" value="F:polyubiquitin modification-dependent protein binding"/>
    <property type="evidence" value="ECO:0007669"/>
    <property type="project" value="UniProtKB-UniRule"/>
</dbReference>
<name>A0A7D9L3X8_PARCT</name>
<comment type="domain">
    <text evidence="15">Contains 2 ubiquitin-conjugating enzyme family-like (UEV-like) regions. These regions lack the critical Cys residues required for ubiquitination but retain the ability to bind ubiquitin.</text>
</comment>